<dbReference type="KEGG" id="abri:DFR85_06335"/>
<reference evidence="4 5" key="1">
    <citation type="submission" date="2018-05" db="EMBL/GenBank/DDBJ databases">
        <title>Complete Genome Sequences of Extremely Thermoacidophilic, Metal-Mobilizing Type-Strain Members of the Archaeal Family Sulfolobaceae: Acidianus brierleyi DSM-1651T, Acidianus sulfidivorans DSM-18786T, Metallosphaera hakonensis DSM-7519T, and Metallosphaera prunae DSM-10039T.</title>
        <authorList>
            <person name="Counts J.A."/>
            <person name="Kelly R.M."/>
        </authorList>
    </citation>
    <scope>NUCLEOTIDE SEQUENCE [LARGE SCALE GENOMIC DNA]</scope>
    <source>
        <strain evidence="4 5">DSM 1651</strain>
    </source>
</reference>
<feature type="transmembrane region" description="Helical" evidence="3">
    <location>
        <begin position="350"/>
        <end position="372"/>
    </location>
</feature>
<feature type="transmembrane region" description="Helical" evidence="3">
    <location>
        <begin position="6"/>
        <end position="28"/>
    </location>
</feature>
<proteinExistence type="predicted"/>
<dbReference type="EMBL" id="CP029289">
    <property type="protein sequence ID" value="AWR94268.1"/>
    <property type="molecule type" value="Genomic_DNA"/>
</dbReference>
<dbReference type="OrthoDB" id="46222at2157"/>
<evidence type="ECO:0000313" key="4">
    <source>
        <dbReference type="EMBL" id="AWR94268.1"/>
    </source>
</evidence>
<evidence type="ECO:0000256" key="1">
    <source>
        <dbReference type="ARBA" id="ARBA00022676"/>
    </source>
</evidence>
<feature type="transmembrane region" description="Helical" evidence="3">
    <location>
        <begin position="286"/>
        <end position="304"/>
    </location>
</feature>
<feature type="transmembrane region" description="Helical" evidence="3">
    <location>
        <begin position="316"/>
        <end position="338"/>
    </location>
</feature>
<gene>
    <name evidence="4" type="ORF">DFR85_06335</name>
</gene>
<dbReference type="AlphaFoldDB" id="A0A2U9IDY9"/>
<name>A0A2U9IDY9_9CREN</name>
<dbReference type="Gene3D" id="3.90.550.10">
    <property type="entry name" value="Spore Coat Polysaccharide Biosynthesis Protein SpsA, Chain A"/>
    <property type="match status" value="1"/>
</dbReference>
<keyword evidence="3" id="KW-1133">Transmembrane helix</keyword>
<dbReference type="PANTHER" id="PTHR43630">
    <property type="entry name" value="POLY-BETA-1,6-N-ACETYL-D-GLUCOSAMINE SYNTHASE"/>
    <property type="match status" value="1"/>
</dbReference>
<dbReference type="RefSeq" id="WP_110270149.1">
    <property type="nucleotide sequence ID" value="NZ_CP029289.2"/>
</dbReference>
<evidence type="ECO:0000256" key="2">
    <source>
        <dbReference type="ARBA" id="ARBA00022679"/>
    </source>
</evidence>
<dbReference type="GO" id="GO:0016757">
    <property type="term" value="F:glycosyltransferase activity"/>
    <property type="evidence" value="ECO:0007669"/>
    <property type="project" value="UniProtKB-KW"/>
</dbReference>
<sequence length="394" mass="44869">MIYYILIIVSGIVSIWSVYNSFLAFLGLKWNPNESKSPSGYTFSIIVPAKNEENVIGRLLDRLENQEYDRSKFNIIVVEDGSTDNTLYVCKNYEKMYDNLTVIHLNSTNVVNGKSRALNYALKNAKGEIIGIFDADTVPKLDTLAYVSSKFSDPNIAAVQGRLIPINVRESATARFASLEELFYEYSISGRARLGFFVPLEGTCTFIRKSVLNEIGGWNEESLTEDLDLSLKIISRGYKIIYSPSTVAWREVPISLRSLIKQRLRWYRGHFEVSLKVNKIKFDLRIIDGLMIVASPIFMVLSLVNYSLVLVYPSQIYFIAATLVSAASFISLLLAIMISRRHMIEFIFPFLSLIYMNFVIILNLIAVFMEFIKYPKIWIKTDRSGGITVKIHDS</sequence>
<keyword evidence="2 4" id="KW-0808">Transferase</keyword>
<keyword evidence="5" id="KW-1185">Reference proteome</keyword>
<keyword evidence="1" id="KW-0328">Glycosyltransferase</keyword>
<evidence type="ECO:0000313" key="5">
    <source>
        <dbReference type="Proteomes" id="UP000248044"/>
    </source>
</evidence>
<keyword evidence="3" id="KW-0812">Transmembrane</keyword>
<protein>
    <submittedName>
        <fullName evidence="4">Glycosyl transferase family 2</fullName>
    </submittedName>
</protein>
<dbReference type="PANTHER" id="PTHR43630:SF1">
    <property type="entry name" value="POLY-BETA-1,6-N-ACETYL-D-GLUCOSAMINE SYNTHASE"/>
    <property type="match status" value="1"/>
</dbReference>
<accession>A0A2U9IDY9</accession>
<dbReference type="SUPFAM" id="SSF53448">
    <property type="entry name" value="Nucleotide-diphospho-sugar transferases"/>
    <property type="match status" value="1"/>
</dbReference>
<keyword evidence="3" id="KW-0472">Membrane</keyword>
<organism evidence="4 5">
    <name type="scientific">Acidianus brierleyi</name>
    <dbReference type="NCBI Taxonomy" id="41673"/>
    <lineage>
        <taxon>Archaea</taxon>
        <taxon>Thermoproteota</taxon>
        <taxon>Thermoprotei</taxon>
        <taxon>Sulfolobales</taxon>
        <taxon>Sulfolobaceae</taxon>
        <taxon>Acidianus</taxon>
    </lineage>
</organism>
<dbReference type="CDD" id="cd06423">
    <property type="entry name" value="CESA_like"/>
    <property type="match status" value="1"/>
</dbReference>
<dbReference type="Proteomes" id="UP000248044">
    <property type="component" value="Chromosome"/>
</dbReference>
<evidence type="ECO:0000256" key="3">
    <source>
        <dbReference type="SAM" id="Phobius"/>
    </source>
</evidence>
<dbReference type="InterPro" id="IPR029044">
    <property type="entry name" value="Nucleotide-diphossugar_trans"/>
</dbReference>
<dbReference type="GeneID" id="36831757"/>
<dbReference type="Pfam" id="PF13641">
    <property type="entry name" value="Glyco_tranf_2_3"/>
    <property type="match status" value="1"/>
</dbReference>